<feature type="domain" description="Meiosis-specific protein ASY3-like coiled-coil" evidence="3">
    <location>
        <begin position="1"/>
        <end position="687"/>
    </location>
</feature>
<keyword evidence="1" id="KW-0175">Coiled coil</keyword>
<proteinExistence type="predicted"/>
<gene>
    <name evidence="5" type="primary">LOC110775667</name>
</gene>
<feature type="region of interest" description="Disordered" evidence="2">
    <location>
        <begin position="591"/>
        <end position="618"/>
    </location>
</feature>
<dbReference type="Pfam" id="PF20435">
    <property type="entry name" value="ASY3-like"/>
    <property type="match status" value="2"/>
</dbReference>
<feature type="domain" description="Meiosis-specific protein ASY3-like coiled-coil" evidence="3">
    <location>
        <begin position="690"/>
        <end position="851"/>
    </location>
</feature>
<dbReference type="Proteomes" id="UP000813463">
    <property type="component" value="Chromosome 5"/>
</dbReference>
<keyword evidence="4" id="KW-1185">Reference proteome</keyword>
<accession>A0ABM3QLE0</accession>
<evidence type="ECO:0000256" key="2">
    <source>
        <dbReference type="SAM" id="MobiDB-lite"/>
    </source>
</evidence>
<reference evidence="4" key="1">
    <citation type="journal article" date="2021" name="Nat. Commun.">
        <title>Genomic analyses provide insights into spinach domestication and the genetic basis of agronomic traits.</title>
        <authorList>
            <person name="Cai X."/>
            <person name="Sun X."/>
            <person name="Xu C."/>
            <person name="Sun H."/>
            <person name="Wang X."/>
            <person name="Ge C."/>
            <person name="Zhang Z."/>
            <person name="Wang Q."/>
            <person name="Fei Z."/>
            <person name="Jiao C."/>
            <person name="Wang Q."/>
        </authorList>
    </citation>
    <scope>NUCLEOTIDE SEQUENCE [LARGE SCALE GENOMIC DNA]</scope>
    <source>
        <strain evidence="4">cv. Varoflay</strain>
    </source>
</reference>
<dbReference type="InterPro" id="IPR037731">
    <property type="entry name" value="ASY3-like"/>
</dbReference>
<evidence type="ECO:0000313" key="5">
    <source>
        <dbReference type="RefSeq" id="XP_056684181.1"/>
    </source>
</evidence>
<evidence type="ECO:0000313" key="4">
    <source>
        <dbReference type="Proteomes" id="UP000813463"/>
    </source>
</evidence>
<dbReference type="RefSeq" id="XP_056684181.1">
    <property type="nucleotide sequence ID" value="XM_056828203.1"/>
</dbReference>
<name>A0ABM3QLE0_SPIOL</name>
<evidence type="ECO:0000256" key="1">
    <source>
        <dbReference type="SAM" id="Coils"/>
    </source>
</evidence>
<dbReference type="PANTHER" id="PTHR36027">
    <property type="entry name" value="MEIOSIS-SPECIFIC PROTEIN ASY3"/>
    <property type="match status" value="1"/>
</dbReference>
<evidence type="ECO:0000259" key="3">
    <source>
        <dbReference type="Pfam" id="PF20435"/>
    </source>
</evidence>
<reference evidence="5" key="2">
    <citation type="submission" date="2025-08" db="UniProtKB">
        <authorList>
            <consortium name="RefSeq"/>
        </authorList>
    </citation>
    <scope>IDENTIFICATION</scope>
    <source>
        <tissue evidence="5">Leaf</tissue>
    </source>
</reference>
<dbReference type="PANTHER" id="PTHR36027:SF1">
    <property type="entry name" value="MEIOSIS-SPECIFIC PROTEIN ASY3"/>
    <property type="match status" value="1"/>
</dbReference>
<dbReference type="GeneID" id="110775667"/>
<feature type="region of interest" description="Disordered" evidence="2">
    <location>
        <begin position="507"/>
        <end position="550"/>
    </location>
</feature>
<protein>
    <submittedName>
        <fullName evidence="5">Meiosis-specific protein ASY3</fullName>
    </submittedName>
</protein>
<sequence>MSCCPSSGFNHQPCSQSQKMSIGVVVESVAKPRCGSMKEAGVSIRHSQKEASDAQYLTVKHNVQSGVKASSIGTMCKNDAQEGSVRVTSGLPAASLIMKDSDHIENQTSRPAISCLYRKQPTRSMQSSANQVLLEPVVGKKTEPDRASGKVSKRASMDESLEKFSCAPKQVCFPVKEVLPEQQNEMENRSKEVLRMKLREILGTVPSGNKILGDSRTSEANANEMMREQTLKGDAHFKPRQNSDTIETDSENVDMTNKRPVTRSFARRRPPAKMQPRNFKPKSLSTDKEERIGSDVFTFAEKSAPSQPCAVTQGFSIVEKNDHTKRSCGIKPGDKLSPVKDLRNIQTEISGCEKEPPAVEFLYGGVATFSKRGCRDENPEPEAAMRNVKFNYSPVVREKSQQSDAESPAPLKESQWNIKFNHSPVVRGKSQLPDVESPALQKESQFFEPFGGQSPVPHVDDLSCPRYKMLKAVLNSPLRTYDKKHNVRGSAQAEAEIRLEAKCSFKSSTDSDKDTFASSDDVVNVEDTNSSTSESSTEEKSAGKELFPPIRGEFDSTEEVSSAKKAYPEVAVHTSPENGSRPVWKPVVVRRKRHSSHDVDSTDISPTLHSPEERGNSGDVLTECLDEIPEDGTDGLARVVSLLGLELEKVKTKMMSVTNKKCSEILVSAAEEIHSQLQNVESQIQTDLVVSLLGLELEKVKTKMMSVTNKKCSEILVSAAEEIHSQLQNVESQIQTDLVKLTSLKTSKRKHLETRLEEQQEHLKVMHEKFKEEISQYLQDCKGTLERLETQNIELRGAVKRQKVLHSMLLLQTEAAVETHLIDAQRQMIFVHKKGKQKMQQLKAAITGCLKHGISG</sequence>
<dbReference type="InterPro" id="IPR046845">
    <property type="entry name" value="ASY3-like_CC"/>
</dbReference>
<feature type="region of interest" description="Disordered" evidence="2">
    <location>
        <begin position="269"/>
        <end position="288"/>
    </location>
</feature>
<organism evidence="4 5">
    <name type="scientific">Spinacia oleracea</name>
    <name type="common">Spinach</name>
    <dbReference type="NCBI Taxonomy" id="3562"/>
    <lineage>
        <taxon>Eukaryota</taxon>
        <taxon>Viridiplantae</taxon>
        <taxon>Streptophyta</taxon>
        <taxon>Embryophyta</taxon>
        <taxon>Tracheophyta</taxon>
        <taxon>Spermatophyta</taxon>
        <taxon>Magnoliopsida</taxon>
        <taxon>eudicotyledons</taxon>
        <taxon>Gunneridae</taxon>
        <taxon>Pentapetalae</taxon>
        <taxon>Caryophyllales</taxon>
        <taxon>Chenopodiaceae</taxon>
        <taxon>Chenopodioideae</taxon>
        <taxon>Anserineae</taxon>
        <taxon>Spinacia</taxon>
    </lineage>
</organism>
<feature type="coiled-coil region" evidence="1">
    <location>
        <begin position="749"/>
        <end position="798"/>
    </location>
</feature>